<dbReference type="PANTHER" id="PTHR42831:SF1">
    <property type="entry name" value="FE-S PROTEIN MATURATION AUXILIARY FACTOR YITW"/>
    <property type="match status" value="1"/>
</dbReference>
<dbReference type="InterPro" id="IPR002744">
    <property type="entry name" value="MIP18-like"/>
</dbReference>
<dbReference type="Gene3D" id="3.30.300.130">
    <property type="entry name" value="Fe-S cluster assembly (FSCA)"/>
    <property type="match status" value="1"/>
</dbReference>
<dbReference type="AlphaFoldDB" id="A0A7C3J2D2"/>
<keyword evidence="1" id="KW-0812">Transmembrane</keyword>
<dbReference type="PANTHER" id="PTHR42831">
    <property type="entry name" value="FE-S PROTEIN MATURATION AUXILIARY FACTOR YITW"/>
    <property type="match status" value="1"/>
</dbReference>
<evidence type="ECO:0000313" key="4">
    <source>
        <dbReference type="EMBL" id="HFJ54384.1"/>
    </source>
</evidence>
<dbReference type="InterPro" id="IPR052339">
    <property type="entry name" value="Fe-S_Maturation_MIP18"/>
</dbReference>
<accession>A0A7C3J2D2</accession>
<reference evidence="4" key="1">
    <citation type="journal article" date="2020" name="mSystems">
        <title>Genome- and Community-Level Interaction Insights into Carbon Utilization and Element Cycling Functions of Hydrothermarchaeota in Hydrothermal Sediment.</title>
        <authorList>
            <person name="Zhou Z."/>
            <person name="Liu Y."/>
            <person name="Xu W."/>
            <person name="Pan J."/>
            <person name="Luo Z.H."/>
            <person name="Li M."/>
        </authorList>
    </citation>
    <scope>NUCLEOTIDE SEQUENCE [LARGE SCALE GENOMIC DNA]</scope>
    <source>
        <strain evidence="3">SpSt-265</strain>
        <strain evidence="4">SpSt-465</strain>
    </source>
</reference>
<dbReference type="SUPFAM" id="SSF117916">
    <property type="entry name" value="Fe-S cluster assembly (FSCA) domain-like"/>
    <property type="match status" value="1"/>
</dbReference>
<feature type="transmembrane region" description="Helical" evidence="1">
    <location>
        <begin position="12"/>
        <end position="31"/>
    </location>
</feature>
<proteinExistence type="predicted"/>
<evidence type="ECO:0000259" key="2">
    <source>
        <dbReference type="Pfam" id="PF01883"/>
    </source>
</evidence>
<dbReference type="Pfam" id="PF01883">
    <property type="entry name" value="FeS_assembly_P"/>
    <property type="match status" value="1"/>
</dbReference>
<comment type="caution">
    <text evidence="4">The sequence shown here is derived from an EMBL/GenBank/DDBJ whole genome shotgun (WGS) entry which is preliminary data.</text>
</comment>
<protein>
    <submittedName>
        <fullName evidence="4">DUF59 domain-containing protein</fullName>
    </submittedName>
</protein>
<feature type="domain" description="MIP18 family-like" evidence="2">
    <location>
        <begin position="63"/>
        <end position="129"/>
    </location>
</feature>
<dbReference type="EMBL" id="DSTU01000008">
    <property type="protein sequence ID" value="HFJ54384.1"/>
    <property type="molecule type" value="Genomic_DNA"/>
</dbReference>
<dbReference type="EMBL" id="DSLG01000001">
    <property type="protein sequence ID" value="HEA86390.1"/>
    <property type="molecule type" value="Genomic_DNA"/>
</dbReference>
<evidence type="ECO:0000256" key="1">
    <source>
        <dbReference type="SAM" id="Phobius"/>
    </source>
</evidence>
<keyword evidence="1" id="KW-1133">Transmembrane helix</keyword>
<keyword evidence="1" id="KW-0472">Membrane</keyword>
<dbReference type="InterPro" id="IPR034904">
    <property type="entry name" value="FSCA_dom_sf"/>
</dbReference>
<evidence type="ECO:0000313" key="3">
    <source>
        <dbReference type="EMBL" id="HEA86390.1"/>
    </source>
</evidence>
<name>A0A7C3J2D2_UNCW3</name>
<sequence>MKINANRWWRLVAVVLLVTAGSLLVILPHWLRFGRKSLTPLVLDGRGRLPGGPAPDTMLLLYRLSLVSDPELGSDILRLGLVESLNLDSLGNVRVVLGLTTPYCPFVEPLGRAVLETLVNTPGVNGVTVRVDPQIRVRR</sequence>
<gene>
    <name evidence="3" type="ORF">ENP94_00020</name>
    <name evidence="4" type="ORF">ENS16_06840</name>
</gene>
<organism evidence="4">
    <name type="scientific">candidate division WOR-3 bacterium</name>
    <dbReference type="NCBI Taxonomy" id="2052148"/>
    <lineage>
        <taxon>Bacteria</taxon>
        <taxon>Bacteria division WOR-3</taxon>
    </lineage>
</organism>